<dbReference type="Gene3D" id="3.20.20.70">
    <property type="entry name" value="Aldolase class I"/>
    <property type="match status" value="1"/>
</dbReference>
<dbReference type="GO" id="GO:0005975">
    <property type="term" value="P:carbohydrate metabolic process"/>
    <property type="evidence" value="ECO:0007669"/>
    <property type="project" value="UniProtKB-UniRule"/>
</dbReference>
<evidence type="ECO:0000256" key="6">
    <source>
        <dbReference type="ARBA" id="ARBA00023277"/>
    </source>
</evidence>
<dbReference type="PANTHER" id="PTHR36204:SF1">
    <property type="entry name" value="N-ACETYLMANNOSAMINE-6-PHOSPHATE 2-EPIMERASE-RELATED"/>
    <property type="match status" value="1"/>
</dbReference>
<dbReference type="UniPathway" id="UPA00629">
    <property type="reaction ID" value="UER00682"/>
</dbReference>
<protein>
    <recommendedName>
        <fullName evidence="7">Putative N-acetylmannosamine-6-phosphate 2-epimerase</fullName>
        <ecNumber evidence="7">5.1.3.9</ecNumber>
    </recommendedName>
    <alternativeName>
        <fullName evidence="7">ManNAc-6-P epimerase</fullName>
    </alternativeName>
</protein>
<sequence length="235" mass="23620">MTLDELLKIISGKLVVSCQAGHGHALRDTATIERMARAAVDGGAAAIRCGGVGGTPDVAAVAAAVTVPVIGLTKIGSSGVFITPTRESALDVVDAGAQIVAADATLRQRPDGLTFADTVEAVHARGALVMADCGTLEDGIAAAEAGADIISSTLAGYTENSRRLSGPDLELISELRNALPDAVLIAEGRYHSPEHAAQAIALGADSVVVGTAITDPAFITATFAKAIAGARSDGR</sequence>
<accession>A0A652YUE0</accession>
<dbReference type="EMBL" id="VNIQ01000002">
    <property type="protein sequence ID" value="TYQ06702.1"/>
    <property type="molecule type" value="Genomic_DNA"/>
</dbReference>
<evidence type="ECO:0000256" key="5">
    <source>
        <dbReference type="ARBA" id="ARBA00023235"/>
    </source>
</evidence>
<dbReference type="InterPro" id="IPR011060">
    <property type="entry name" value="RibuloseP-bd_barrel"/>
</dbReference>
<comment type="similarity">
    <text evidence="4 7">Belongs to the NanE family.</text>
</comment>
<dbReference type="GO" id="GO:0019262">
    <property type="term" value="P:N-acetylneuraminate catabolic process"/>
    <property type="evidence" value="ECO:0007669"/>
    <property type="project" value="UniProtKB-UniRule"/>
</dbReference>
<dbReference type="NCBIfam" id="NF002231">
    <property type="entry name" value="PRK01130.1"/>
    <property type="match status" value="1"/>
</dbReference>
<dbReference type="HAMAP" id="MF_01235">
    <property type="entry name" value="ManNAc6P_epimer"/>
    <property type="match status" value="1"/>
</dbReference>
<proteinExistence type="inferred from homology"/>
<dbReference type="InterPro" id="IPR013785">
    <property type="entry name" value="Aldolase_TIM"/>
</dbReference>
<name>A0A652YUE0_NOCGL</name>
<dbReference type="InterPro" id="IPR007260">
    <property type="entry name" value="NanE"/>
</dbReference>
<dbReference type="GO" id="GO:0005829">
    <property type="term" value="C:cytosol"/>
    <property type="evidence" value="ECO:0007669"/>
    <property type="project" value="TreeGrafter"/>
</dbReference>
<evidence type="ECO:0000256" key="4">
    <source>
        <dbReference type="ARBA" id="ARBA00007439"/>
    </source>
</evidence>
<dbReference type="GO" id="GO:0006053">
    <property type="term" value="P:N-acetylmannosamine catabolic process"/>
    <property type="evidence" value="ECO:0007669"/>
    <property type="project" value="TreeGrafter"/>
</dbReference>
<evidence type="ECO:0000256" key="3">
    <source>
        <dbReference type="ARBA" id="ARBA00005081"/>
    </source>
</evidence>
<dbReference type="Pfam" id="PF04131">
    <property type="entry name" value="NanE"/>
    <property type="match status" value="1"/>
</dbReference>
<dbReference type="SUPFAM" id="SSF51366">
    <property type="entry name" value="Ribulose-phoshate binding barrel"/>
    <property type="match status" value="1"/>
</dbReference>
<evidence type="ECO:0000256" key="7">
    <source>
        <dbReference type="HAMAP-Rule" id="MF_01235"/>
    </source>
</evidence>
<dbReference type="AlphaFoldDB" id="A0A652YUE0"/>
<comment type="catalytic activity">
    <reaction evidence="1 7">
        <text>an N-acyl-D-glucosamine 6-phosphate = an N-acyl-D-mannosamine 6-phosphate</text>
        <dbReference type="Rhea" id="RHEA:23932"/>
        <dbReference type="ChEBI" id="CHEBI:57599"/>
        <dbReference type="ChEBI" id="CHEBI:57666"/>
        <dbReference type="EC" id="5.1.3.9"/>
    </reaction>
</comment>
<dbReference type="GO" id="GO:0047465">
    <property type="term" value="F:N-acylglucosamine-6-phosphate 2-epimerase activity"/>
    <property type="evidence" value="ECO:0007669"/>
    <property type="project" value="UniProtKB-EC"/>
</dbReference>
<dbReference type="PANTHER" id="PTHR36204">
    <property type="entry name" value="N-ACETYLMANNOSAMINE-6-PHOSPHATE 2-EPIMERASE-RELATED"/>
    <property type="match status" value="1"/>
</dbReference>
<organism evidence="8">
    <name type="scientific">Nocardia globerula</name>
    <dbReference type="NCBI Taxonomy" id="1818"/>
    <lineage>
        <taxon>Bacteria</taxon>
        <taxon>Bacillati</taxon>
        <taxon>Actinomycetota</taxon>
        <taxon>Actinomycetes</taxon>
        <taxon>Mycobacteriales</taxon>
        <taxon>Nocardiaceae</taxon>
        <taxon>Nocardia</taxon>
    </lineage>
</organism>
<keyword evidence="5 7" id="KW-0413">Isomerase</keyword>
<comment type="function">
    <text evidence="2 7">Converts N-acetylmannosamine-6-phosphate (ManNAc-6-P) to N-acetylglucosamine-6-phosphate (GlcNAc-6-P).</text>
</comment>
<comment type="caution">
    <text evidence="8">The sequence shown here is derived from an EMBL/GenBank/DDBJ whole genome shotgun (WGS) entry which is preliminary data.</text>
</comment>
<keyword evidence="6 7" id="KW-0119">Carbohydrate metabolism</keyword>
<evidence type="ECO:0000313" key="8">
    <source>
        <dbReference type="EMBL" id="TYQ06702.1"/>
    </source>
</evidence>
<evidence type="ECO:0000256" key="1">
    <source>
        <dbReference type="ARBA" id="ARBA00000056"/>
    </source>
</evidence>
<gene>
    <name evidence="7" type="primary">nanE</name>
    <name evidence="8" type="ORF">FNL38_102846</name>
</gene>
<reference evidence="8" key="1">
    <citation type="submission" date="2019-07" db="EMBL/GenBank/DDBJ databases">
        <title>Genomic Encyclopedia of Type Strains, Phase IV (KMG-IV): sequencing the most valuable type-strain genomes for metagenomic binning, comparative biology and taxonomic classification.</title>
        <authorList>
            <person name="Goeker M."/>
        </authorList>
    </citation>
    <scope>NUCLEOTIDE SEQUENCE</scope>
    <source>
        <strain evidence="8">DSM 44596</strain>
    </source>
</reference>
<evidence type="ECO:0000256" key="2">
    <source>
        <dbReference type="ARBA" id="ARBA00002147"/>
    </source>
</evidence>
<comment type="pathway">
    <text evidence="3 7">Amino-sugar metabolism; N-acetylneuraminate degradation; D-fructose 6-phosphate from N-acetylneuraminate: step 3/5.</text>
</comment>
<dbReference type="EC" id="5.1.3.9" evidence="7"/>
<dbReference type="CDD" id="cd04729">
    <property type="entry name" value="NanE"/>
    <property type="match status" value="1"/>
</dbReference>